<reference evidence="2 3" key="1">
    <citation type="journal article" date="2012" name="Eukaryot. Cell">
        <title>Draft genome sequence of CBS 2479, the standard type strain of Trichosporon asahii.</title>
        <authorList>
            <person name="Yang R.Y."/>
            <person name="Li H.T."/>
            <person name="Zhu H."/>
            <person name="Zhou G.P."/>
            <person name="Wang M."/>
            <person name="Wang L."/>
        </authorList>
    </citation>
    <scope>NUCLEOTIDE SEQUENCE [LARGE SCALE GENOMIC DNA]</scope>
    <source>
        <strain evidence="3">ATCC 90039 / CBS 2479 / JCM 2466 / KCTC 7840 / NCYC 2677 / UAMH 7654</strain>
    </source>
</reference>
<dbReference type="AlphaFoldDB" id="J8TYU1"/>
<evidence type="ECO:0000256" key="1">
    <source>
        <dbReference type="SAM" id="MobiDB-lite"/>
    </source>
</evidence>
<dbReference type="HOGENOM" id="CLU_2251937_0_0_1"/>
<sequence length="104" mass="11534">MIVWTAKMLSERVQPVAAFPAPPAPQVSESGQESRHEPGQDQSTPDDEIWDSASAQSAPAAFRSPLASERRSRSPTLRRRGLGTPSMRDDELPLHRGERPRSQF</sequence>
<dbReference type="GeneID" id="25988722"/>
<dbReference type="RefSeq" id="XP_014184160.1">
    <property type="nucleotide sequence ID" value="XM_014328685.1"/>
</dbReference>
<accession>J8TYU1</accession>
<evidence type="ECO:0000313" key="2">
    <source>
        <dbReference type="EMBL" id="EJT53247.1"/>
    </source>
</evidence>
<name>J8TYU1_TRIAS</name>
<gene>
    <name evidence="2" type="ORF">A1Q1_05210</name>
</gene>
<feature type="region of interest" description="Disordered" evidence="1">
    <location>
        <begin position="11"/>
        <end position="104"/>
    </location>
</feature>
<evidence type="ECO:0000313" key="3">
    <source>
        <dbReference type="Proteomes" id="UP000002748"/>
    </source>
</evidence>
<feature type="compositionally biased region" description="Basic and acidic residues" evidence="1">
    <location>
        <begin position="87"/>
        <end position="104"/>
    </location>
</feature>
<dbReference type="KEGG" id="tasa:A1Q1_05210"/>
<protein>
    <submittedName>
        <fullName evidence="2">Uncharacterized protein</fullName>
    </submittedName>
</protein>
<dbReference type="EMBL" id="ALBS01000002">
    <property type="protein sequence ID" value="EJT53247.1"/>
    <property type="molecule type" value="Genomic_DNA"/>
</dbReference>
<proteinExistence type="predicted"/>
<dbReference type="VEuPathDB" id="FungiDB:A1Q1_05210"/>
<organism evidence="2 3">
    <name type="scientific">Trichosporon asahii var. asahii (strain ATCC 90039 / CBS 2479 / JCM 2466 / KCTC 7840 / NBRC 103889/ NCYC 2677 / UAMH 7654)</name>
    <name type="common">Yeast</name>
    <dbReference type="NCBI Taxonomy" id="1186058"/>
    <lineage>
        <taxon>Eukaryota</taxon>
        <taxon>Fungi</taxon>
        <taxon>Dikarya</taxon>
        <taxon>Basidiomycota</taxon>
        <taxon>Agaricomycotina</taxon>
        <taxon>Tremellomycetes</taxon>
        <taxon>Trichosporonales</taxon>
        <taxon>Trichosporonaceae</taxon>
        <taxon>Trichosporon</taxon>
    </lineage>
</organism>
<dbReference type="Proteomes" id="UP000002748">
    <property type="component" value="Unassembled WGS sequence"/>
</dbReference>
<comment type="caution">
    <text evidence="2">The sequence shown here is derived from an EMBL/GenBank/DDBJ whole genome shotgun (WGS) entry which is preliminary data.</text>
</comment>